<protein>
    <submittedName>
        <fullName evidence="1">Uncharacterized protein</fullName>
    </submittedName>
</protein>
<keyword evidence="2" id="KW-1185">Reference proteome</keyword>
<evidence type="ECO:0000313" key="1">
    <source>
        <dbReference type="EMBL" id="CAD7289032.1"/>
    </source>
</evidence>
<dbReference type="Proteomes" id="UP000789359">
    <property type="component" value="Unassembled WGS sequence"/>
</dbReference>
<sequence>MASDSFSGFVGYEAILINDSEVKEFFYILINIM</sequence>
<comment type="caution">
    <text evidence="1">The sequence shown here is derived from an EMBL/GenBank/DDBJ whole genome shotgun (WGS) entry which is preliminary data.</text>
</comment>
<organism evidence="1 2">
    <name type="scientific">Campylobacter suis</name>
    <dbReference type="NCBI Taxonomy" id="2790657"/>
    <lineage>
        <taxon>Bacteria</taxon>
        <taxon>Pseudomonadati</taxon>
        <taxon>Campylobacterota</taxon>
        <taxon>Epsilonproteobacteria</taxon>
        <taxon>Campylobacterales</taxon>
        <taxon>Campylobacteraceae</taxon>
        <taxon>Campylobacter</taxon>
    </lineage>
</organism>
<proteinExistence type="predicted"/>
<accession>A0ABM8Q7W2</accession>
<dbReference type="EMBL" id="CAJHOE010000005">
    <property type="protein sequence ID" value="CAD7289032.1"/>
    <property type="molecule type" value="Genomic_DNA"/>
</dbReference>
<reference evidence="1 2" key="1">
    <citation type="submission" date="2020-11" db="EMBL/GenBank/DDBJ databases">
        <authorList>
            <person name="Peeters C."/>
        </authorList>
    </citation>
    <scope>NUCLEOTIDE SEQUENCE [LARGE SCALE GENOMIC DNA]</scope>
    <source>
        <strain evidence="1 2">LMG 8286</strain>
    </source>
</reference>
<gene>
    <name evidence="1" type="ORF">LMG8286_01617</name>
</gene>
<evidence type="ECO:0000313" key="2">
    <source>
        <dbReference type="Proteomes" id="UP000789359"/>
    </source>
</evidence>
<name>A0ABM8Q7W2_9BACT</name>